<accession>D5GN94</accession>
<dbReference type="GeneID" id="9185913"/>
<evidence type="ECO:0000313" key="2">
    <source>
        <dbReference type="EMBL" id="CAZ85987.1"/>
    </source>
</evidence>
<dbReference type="PANTHER" id="PTHR43591">
    <property type="entry name" value="METHYLTRANSFERASE"/>
    <property type="match status" value="1"/>
</dbReference>
<dbReference type="InterPro" id="IPR029063">
    <property type="entry name" value="SAM-dependent_MTases_sf"/>
</dbReference>
<dbReference type="HOGENOM" id="CLU_010595_7_1_1"/>
<dbReference type="InParanoid" id="D5GN94"/>
<dbReference type="SUPFAM" id="SSF53335">
    <property type="entry name" value="S-adenosyl-L-methionine-dependent methyltransferases"/>
    <property type="match status" value="1"/>
</dbReference>
<gene>
    <name evidence="2" type="ORF">GSTUM_00011165001</name>
</gene>
<reference evidence="2 3" key="1">
    <citation type="journal article" date="2010" name="Nature">
        <title>Perigord black truffle genome uncovers evolutionary origins and mechanisms of symbiosis.</title>
        <authorList>
            <person name="Martin F."/>
            <person name="Kohler A."/>
            <person name="Murat C."/>
            <person name="Balestrini R."/>
            <person name="Coutinho P.M."/>
            <person name="Jaillon O."/>
            <person name="Montanini B."/>
            <person name="Morin E."/>
            <person name="Noel B."/>
            <person name="Percudani R."/>
            <person name="Porcel B."/>
            <person name="Rubini A."/>
            <person name="Amicucci A."/>
            <person name="Amselem J."/>
            <person name="Anthouard V."/>
            <person name="Arcioni S."/>
            <person name="Artiguenave F."/>
            <person name="Aury J.M."/>
            <person name="Ballario P."/>
            <person name="Bolchi A."/>
            <person name="Brenna A."/>
            <person name="Brun A."/>
            <person name="Buee M."/>
            <person name="Cantarel B."/>
            <person name="Chevalier G."/>
            <person name="Couloux A."/>
            <person name="Da Silva C."/>
            <person name="Denoeud F."/>
            <person name="Duplessis S."/>
            <person name="Ghignone S."/>
            <person name="Hilselberger B."/>
            <person name="Iotti M."/>
            <person name="Marcais B."/>
            <person name="Mello A."/>
            <person name="Miranda M."/>
            <person name="Pacioni G."/>
            <person name="Quesneville H."/>
            <person name="Riccioni C."/>
            <person name="Ruotolo R."/>
            <person name="Splivallo R."/>
            <person name="Stocchi V."/>
            <person name="Tisserant E."/>
            <person name="Viscomi A.R."/>
            <person name="Zambonelli A."/>
            <person name="Zampieri E."/>
            <person name="Henrissat B."/>
            <person name="Lebrun M.H."/>
            <person name="Paolocci F."/>
            <person name="Bonfante P."/>
            <person name="Ottonello S."/>
            <person name="Wincker P."/>
        </authorList>
    </citation>
    <scope>NUCLEOTIDE SEQUENCE [LARGE SCALE GENOMIC DNA]</scope>
    <source>
        <strain evidence="2 3">Mel28</strain>
    </source>
</reference>
<dbReference type="EMBL" id="FN430362">
    <property type="protein sequence ID" value="CAZ85987.1"/>
    <property type="molecule type" value="Genomic_DNA"/>
</dbReference>
<protein>
    <submittedName>
        <fullName evidence="2">(Perigord truffle) hypothetical protein</fullName>
    </submittedName>
</protein>
<dbReference type="Proteomes" id="UP000006911">
    <property type="component" value="Unassembled WGS sequence"/>
</dbReference>
<dbReference type="eggNOG" id="KOG1269">
    <property type="taxonomic scope" value="Eukaryota"/>
</dbReference>
<dbReference type="KEGG" id="tml:GSTUM_00011165001"/>
<organism evidence="2 3">
    <name type="scientific">Tuber melanosporum (strain Mel28)</name>
    <name type="common">Perigord black truffle</name>
    <dbReference type="NCBI Taxonomy" id="656061"/>
    <lineage>
        <taxon>Eukaryota</taxon>
        <taxon>Fungi</taxon>
        <taxon>Dikarya</taxon>
        <taxon>Ascomycota</taxon>
        <taxon>Pezizomycotina</taxon>
        <taxon>Pezizomycetes</taxon>
        <taxon>Pezizales</taxon>
        <taxon>Tuberaceae</taxon>
        <taxon>Tuber</taxon>
    </lineage>
</organism>
<dbReference type="Gene3D" id="3.40.50.150">
    <property type="entry name" value="Vaccinia Virus protein VP39"/>
    <property type="match status" value="1"/>
</dbReference>
<name>D5GN94_TUBMM</name>
<dbReference type="AlphaFoldDB" id="D5GN94"/>
<keyword evidence="3" id="KW-1185">Reference proteome</keyword>
<dbReference type="CDD" id="cd02440">
    <property type="entry name" value="AdoMet_MTases"/>
    <property type="match status" value="1"/>
</dbReference>
<evidence type="ECO:0000313" key="3">
    <source>
        <dbReference type="Proteomes" id="UP000006911"/>
    </source>
</evidence>
<feature type="region of interest" description="Disordered" evidence="1">
    <location>
        <begin position="1"/>
        <end position="83"/>
    </location>
</feature>
<dbReference type="STRING" id="656061.D5GN94"/>
<dbReference type="Pfam" id="PF13489">
    <property type="entry name" value="Methyltransf_23"/>
    <property type="match status" value="1"/>
</dbReference>
<dbReference type="RefSeq" id="XP_002841796.1">
    <property type="nucleotide sequence ID" value="XM_002841750.1"/>
</dbReference>
<sequence>MSGRPVGRALPPFDSTMNEPVSGALPPLDSTMSGQPVGGALPPFDSTMSERPVGGALPPLDSTVSGQPVSRAPPPLDSTMSGQSVGAALPPLDCTNIEVDSGMDYHESDEDQVPSGCVSITSSVVDYQYEHGRRYHSYSQGNYPMPNDETEQDRLDMHHQIFLKMLNGRLFLAPLDRNPPKRILDIGTGTGIWALDMAEHFPHAHVIGTDLSPIQPTMVLPNCRFEVDDAELEWTWPPGHFDFIHSRLLGQSIKNWETYLAQMFHHLKPGGYVELIEHLMDVRSDDGSYPENCALRQYMHNLNLALEQMGLPAIATKLRQLVTNAGFVNVTEEVRNMPWGPWPRDPRMKEIGYWALLNSDSSFEAYGLASFTRVLGMTGEEARELCTRAQRDLKNKHIHVYNPNYFIVARKPFI</sequence>
<evidence type="ECO:0000256" key="1">
    <source>
        <dbReference type="SAM" id="MobiDB-lite"/>
    </source>
</evidence>
<dbReference type="OMA" id="ICNDAIN"/>
<proteinExistence type="predicted"/>
<dbReference type="PANTHER" id="PTHR43591:SF24">
    <property type="entry name" value="2-METHOXY-6-POLYPRENYL-1,4-BENZOQUINOL METHYLASE, MITOCHONDRIAL"/>
    <property type="match status" value="1"/>
</dbReference>
<dbReference type="GO" id="GO:0008168">
    <property type="term" value="F:methyltransferase activity"/>
    <property type="evidence" value="ECO:0007669"/>
    <property type="project" value="TreeGrafter"/>
</dbReference>